<proteinExistence type="predicted"/>
<keyword evidence="3" id="KW-1185">Reference proteome</keyword>
<dbReference type="GO" id="GO:0005524">
    <property type="term" value="F:ATP binding"/>
    <property type="evidence" value="ECO:0007669"/>
    <property type="project" value="InterPro"/>
</dbReference>
<dbReference type="OrthoDB" id="9816422at2"/>
<reference evidence="2 3" key="1">
    <citation type="submission" date="2018-03" db="EMBL/GenBank/DDBJ databases">
        <title>A gene transfer event suggests a long-term partnership between eustigmatophyte algae and a novel lineage of endosymbiotic bacteria.</title>
        <authorList>
            <person name="Yurchenko T."/>
            <person name="Sevcikova T."/>
            <person name="Pribyl P."/>
            <person name="El Karkouri K."/>
            <person name="Klimes V."/>
            <person name="Amaral R."/>
            <person name="Zbrankova V."/>
            <person name="Kim E."/>
            <person name="Raoult D."/>
            <person name="Santos L.M.A."/>
            <person name="Elias M."/>
        </authorList>
    </citation>
    <scope>NUCLEOTIDE SEQUENCE [LARGE SCALE GENOMIC DNA]</scope>
    <source>
        <strain evidence="2">CCALA 838</strain>
    </source>
</reference>
<sequence>MEKNIFDKVFKDLDLSYFIPMVSHYDEQTLLTKNGRLIQTIAIKDVHRLGNKITGLYDVRTELRKSIDQHVKNNQVAIWISTVRKEVDFSDDVTYEKQFARDLKDAWDNKNYLKKRLVNDLYITIVYQHSPLHLTDWQKFINSLDAGFICDLHTERLELAHEDLNRIVDLMLYDLRMFEAKKLKVTFENGKYVSPFSAFLGRIIYFDRVDIDLKDMDLALDVAPTKYVIGHDTLEIHKNDVAKHVAIIGLKEYQEVSPSQLHYLLGLNCTMVINELFSIIHKDDAQKPLKELDYLSGLREDASLIQAVGIREITSENHEEQFCTHQINISITESDLETLEKNVSKVAEAMAKIGLICVKEDVDIEYAFWSRVPANFQLIKRNQTVLKKYIGAFSCLYALPGGNYENVWGKPLVNFATNKGSIYFFNFHPNDVGHTLVLGAKNSGRTTLVNFLFTMSMKYKPEVLYLASHFKSNALIEVLDGKICDHLSLPNPLLFLDEEELFEFLSIACNLQKMSDEESDILLQVVQSVPEMPVEQKFLKNLATLEVLNTPAAKRIKDTLELFTTRYKDLFSNSITDFDLDYICYFDLSFFTEADFEKKNYPKEERYVHQYREDLKKHHALRGAVMFLFFKFFAKRNSPNRKKILVISDLDDLITEKYLAAVYLTEAFEEMQRQNGIILMSVDSGQMDPASDLWATIVANVATRFLLSGENLIQNIAELMNFTEEGEEVYRALPPKGNYFLIEQKDFMVSADLNLVDYPKLLKVLSLNANDYADYTQIRSLRLNKEEFLNKLYAAFEIE</sequence>
<evidence type="ECO:0000259" key="1">
    <source>
        <dbReference type="Pfam" id="PF03135"/>
    </source>
</evidence>
<evidence type="ECO:0000313" key="3">
    <source>
        <dbReference type="Proteomes" id="UP000241762"/>
    </source>
</evidence>
<dbReference type="Proteomes" id="UP000241762">
    <property type="component" value="Chromosome"/>
</dbReference>
<dbReference type="InterPro" id="IPR018145">
    <property type="entry name" value="CagE_TrbE_VirB_cntrl_dom"/>
</dbReference>
<feature type="domain" description="CagE TrbE VirB component of type IV transporter system central" evidence="1">
    <location>
        <begin position="182"/>
        <end position="381"/>
    </location>
</feature>
<name>A0A2P1P8E4_9RICK</name>
<dbReference type="Pfam" id="PF03135">
    <property type="entry name" value="CagE_TrbE_VirB"/>
    <property type="match status" value="1"/>
</dbReference>
<gene>
    <name evidence="2" type="ORF">phytr_5880</name>
</gene>
<dbReference type="EMBL" id="CP027845">
    <property type="protein sequence ID" value="AVP87531.1"/>
    <property type="molecule type" value="Genomic_DNA"/>
</dbReference>
<dbReference type="RefSeq" id="WP_106874390.1">
    <property type="nucleotide sequence ID" value="NZ_CP027845.1"/>
</dbReference>
<organism evidence="2 3">
    <name type="scientific">Candidatus Phycorickettsia trachydisci</name>
    <dbReference type="NCBI Taxonomy" id="2115978"/>
    <lineage>
        <taxon>Bacteria</taxon>
        <taxon>Pseudomonadati</taxon>
        <taxon>Pseudomonadota</taxon>
        <taxon>Alphaproteobacteria</taxon>
        <taxon>Rickettsiales</taxon>
        <taxon>Rickettsiaceae</taxon>
        <taxon>Candidatus Phycorickettsia</taxon>
    </lineage>
</organism>
<evidence type="ECO:0000313" key="2">
    <source>
        <dbReference type="EMBL" id="AVP87531.1"/>
    </source>
</evidence>
<accession>A0A2P1P8E4</accession>
<dbReference type="AlphaFoldDB" id="A0A2P1P8E4"/>
<protein>
    <submittedName>
        <fullName evidence="2">Type IV secretion system protein VirB4</fullName>
    </submittedName>
</protein>
<dbReference type="KEGG" id="ptc:phytr_5880"/>